<dbReference type="AlphaFoldDB" id="A0A517YVU5"/>
<evidence type="ECO:0000313" key="1">
    <source>
        <dbReference type="EMBL" id="QDU34323.1"/>
    </source>
</evidence>
<keyword evidence="2" id="KW-1185">Reference proteome</keyword>
<reference evidence="1 2" key="1">
    <citation type="submission" date="2019-02" db="EMBL/GenBank/DDBJ databases">
        <title>Deep-cultivation of Planctomycetes and their phenomic and genomic characterization uncovers novel biology.</title>
        <authorList>
            <person name="Wiegand S."/>
            <person name="Jogler M."/>
            <person name="Boedeker C."/>
            <person name="Pinto D."/>
            <person name="Vollmers J."/>
            <person name="Rivas-Marin E."/>
            <person name="Kohn T."/>
            <person name="Peeters S.H."/>
            <person name="Heuer A."/>
            <person name="Rast P."/>
            <person name="Oberbeckmann S."/>
            <person name="Bunk B."/>
            <person name="Jeske O."/>
            <person name="Meyerdierks A."/>
            <person name="Storesund J.E."/>
            <person name="Kallscheuer N."/>
            <person name="Luecker S."/>
            <person name="Lage O.M."/>
            <person name="Pohl T."/>
            <person name="Merkel B.J."/>
            <person name="Hornburger P."/>
            <person name="Mueller R.-W."/>
            <person name="Bruemmer F."/>
            <person name="Labrenz M."/>
            <person name="Spormann A.M."/>
            <person name="Op den Camp H."/>
            <person name="Overmann J."/>
            <person name="Amann R."/>
            <person name="Jetten M.S.M."/>
            <person name="Mascher T."/>
            <person name="Medema M.H."/>
            <person name="Devos D.P."/>
            <person name="Kaster A.-K."/>
            <person name="Ovreas L."/>
            <person name="Rohde M."/>
            <person name="Galperin M.Y."/>
            <person name="Jogler C."/>
        </authorList>
    </citation>
    <scope>NUCLEOTIDE SEQUENCE [LARGE SCALE GENOMIC DNA]</scope>
    <source>
        <strain evidence="1 2">KS4</strain>
    </source>
</reference>
<gene>
    <name evidence="1" type="ORF">KS4_23910</name>
</gene>
<dbReference type="EMBL" id="CP036425">
    <property type="protein sequence ID" value="QDU34323.1"/>
    <property type="molecule type" value="Genomic_DNA"/>
</dbReference>
<dbReference type="Proteomes" id="UP000317369">
    <property type="component" value="Chromosome"/>
</dbReference>
<evidence type="ECO:0000313" key="2">
    <source>
        <dbReference type="Proteomes" id="UP000317369"/>
    </source>
</evidence>
<sequence length="90" mass="10451">MNVSLTSKDALEAVSGKYRVSQKMVIERLLEWFKDQPEEVQAPILMQIPQAYKSDFVRIILDRMVESEGREDAREVIKSIEQKALGKKKR</sequence>
<name>A0A517YVU5_9BACT</name>
<protein>
    <submittedName>
        <fullName evidence="1">Uncharacterized protein</fullName>
    </submittedName>
</protein>
<dbReference type="KEGG" id="pcor:KS4_23910"/>
<organism evidence="1 2">
    <name type="scientific">Poriferisphaera corsica</name>
    <dbReference type="NCBI Taxonomy" id="2528020"/>
    <lineage>
        <taxon>Bacteria</taxon>
        <taxon>Pseudomonadati</taxon>
        <taxon>Planctomycetota</taxon>
        <taxon>Phycisphaerae</taxon>
        <taxon>Phycisphaerales</taxon>
        <taxon>Phycisphaeraceae</taxon>
        <taxon>Poriferisphaera</taxon>
    </lineage>
</organism>
<proteinExistence type="predicted"/>
<accession>A0A517YVU5</accession>